<evidence type="ECO:0000256" key="8">
    <source>
        <dbReference type="SAM" id="Phobius"/>
    </source>
</evidence>
<accession>A0A089LB66</accession>
<feature type="transmembrane region" description="Helical" evidence="8">
    <location>
        <begin position="336"/>
        <end position="358"/>
    </location>
</feature>
<feature type="transmembrane region" description="Helical" evidence="8">
    <location>
        <begin position="43"/>
        <end position="64"/>
    </location>
</feature>
<evidence type="ECO:0000256" key="4">
    <source>
        <dbReference type="ARBA" id="ARBA00022544"/>
    </source>
</evidence>
<sequence length="367" mass="40778">MFVRTDDKITALQATVFLNNTILGAGILTLPRSVSQTVKTPDSWLSVLLGGAIVMLVVTLMVKISQQFPGKTVFQYAALITGRVIGGALCLLLILYFIVIAGFEIRTLAEVTLFFLLEGTPIWAVILPFLWLSTYLVHGGINSIARVYTIVFPISIMILLISYALSFRHFDIDNLRPVLGNGLLPVFRGLKSTVLIFTGCEVTMTLVAYMQKPKQAVRAMLGGIAVLLCLYLLTVVMVIGGISINSAITSTWPTIDLMRSFEIPGFIFERMEFPFMVIWLMQMFCNFSSFFFQSTLGISQIFKMKLHPIIYAMVPVLFLSAMLPKSMTDLFALGDAIGKMGILLFLLLPVLLSVIWLIRVKGLKQHV</sequence>
<feature type="transmembrane region" description="Helical" evidence="8">
    <location>
        <begin position="76"/>
        <end position="99"/>
    </location>
</feature>
<keyword evidence="3" id="KW-0813">Transport</keyword>
<dbReference type="PANTHER" id="PTHR34975:SF2">
    <property type="entry name" value="SPORE GERMINATION PROTEIN A2"/>
    <property type="match status" value="1"/>
</dbReference>
<dbReference type="RefSeq" id="WP_042210716.1">
    <property type="nucleotide sequence ID" value="NZ_CP009285.1"/>
</dbReference>
<organism evidence="9 10">
    <name type="scientific">Paenibacillus borealis</name>
    <dbReference type="NCBI Taxonomy" id="160799"/>
    <lineage>
        <taxon>Bacteria</taxon>
        <taxon>Bacillati</taxon>
        <taxon>Bacillota</taxon>
        <taxon>Bacilli</taxon>
        <taxon>Bacillales</taxon>
        <taxon>Paenibacillaceae</taxon>
        <taxon>Paenibacillus</taxon>
    </lineage>
</organism>
<evidence type="ECO:0000256" key="5">
    <source>
        <dbReference type="ARBA" id="ARBA00022692"/>
    </source>
</evidence>
<dbReference type="InterPro" id="IPR004761">
    <property type="entry name" value="Spore_GerAB"/>
</dbReference>
<dbReference type="GO" id="GO:0016020">
    <property type="term" value="C:membrane"/>
    <property type="evidence" value="ECO:0007669"/>
    <property type="project" value="UniProtKB-SubCell"/>
</dbReference>
<feature type="transmembrane region" description="Helical" evidence="8">
    <location>
        <begin position="304"/>
        <end position="324"/>
    </location>
</feature>
<feature type="transmembrane region" description="Helical" evidence="8">
    <location>
        <begin position="273"/>
        <end position="292"/>
    </location>
</feature>
<keyword evidence="4" id="KW-0309">Germination</keyword>
<dbReference type="Proteomes" id="UP000029518">
    <property type="component" value="Chromosome"/>
</dbReference>
<evidence type="ECO:0000256" key="2">
    <source>
        <dbReference type="ARBA" id="ARBA00007998"/>
    </source>
</evidence>
<comment type="subcellular location">
    <subcellularLocation>
        <location evidence="1">Membrane</location>
        <topology evidence="1">Multi-pass membrane protein</topology>
    </subcellularLocation>
</comment>
<evidence type="ECO:0000256" key="6">
    <source>
        <dbReference type="ARBA" id="ARBA00022989"/>
    </source>
</evidence>
<evidence type="ECO:0000256" key="3">
    <source>
        <dbReference type="ARBA" id="ARBA00022448"/>
    </source>
</evidence>
<comment type="similarity">
    <text evidence="2">Belongs to the amino acid-polyamine-organocation (APC) superfamily. Spore germination protein (SGP) (TC 2.A.3.9) family.</text>
</comment>
<dbReference type="Pfam" id="PF03845">
    <property type="entry name" value="Spore_permease"/>
    <property type="match status" value="1"/>
</dbReference>
<keyword evidence="10" id="KW-1185">Reference proteome</keyword>
<keyword evidence="5 8" id="KW-0812">Transmembrane</keyword>
<keyword evidence="6 8" id="KW-1133">Transmembrane helix</keyword>
<feature type="transmembrane region" description="Helical" evidence="8">
    <location>
        <begin position="144"/>
        <end position="166"/>
    </location>
</feature>
<name>A0A089LB66_PAEBO</name>
<reference evidence="9" key="1">
    <citation type="submission" date="2014-08" db="EMBL/GenBank/DDBJ databases">
        <title>Comparative genomics of the Paenibacillus odorifer group.</title>
        <authorList>
            <person name="den Bakker H.C."/>
            <person name="Tsai Y.-C.Y.-C."/>
            <person name="Martin N."/>
            <person name="Korlach J."/>
            <person name="Wiedmann M."/>
        </authorList>
    </citation>
    <scope>NUCLEOTIDE SEQUENCE [LARGE SCALE GENOMIC DNA]</scope>
    <source>
        <strain evidence="9">DSM 13188</strain>
    </source>
</reference>
<dbReference type="EMBL" id="CP009285">
    <property type="protein sequence ID" value="AIQ56368.1"/>
    <property type="molecule type" value="Genomic_DNA"/>
</dbReference>
<evidence type="ECO:0000313" key="9">
    <source>
        <dbReference type="EMBL" id="AIQ56368.1"/>
    </source>
</evidence>
<dbReference type="OrthoDB" id="2716906at2"/>
<dbReference type="PANTHER" id="PTHR34975">
    <property type="entry name" value="SPORE GERMINATION PROTEIN A2"/>
    <property type="match status" value="1"/>
</dbReference>
<feature type="transmembrane region" description="Helical" evidence="8">
    <location>
        <begin position="186"/>
        <end position="209"/>
    </location>
</feature>
<feature type="transmembrane region" description="Helical" evidence="8">
    <location>
        <begin position="111"/>
        <end position="132"/>
    </location>
</feature>
<feature type="transmembrane region" description="Helical" evidence="8">
    <location>
        <begin position="221"/>
        <end position="244"/>
    </location>
</feature>
<evidence type="ECO:0000256" key="1">
    <source>
        <dbReference type="ARBA" id="ARBA00004141"/>
    </source>
</evidence>
<evidence type="ECO:0000256" key="7">
    <source>
        <dbReference type="ARBA" id="ARBA00023136"/>
    </source>
</evidence>
<dbReference type="NCBIfam" id="TIGR00912">
    <property type="entry name" value="2A0309"/>
    <property type="match status" value="1"/>
</dbReference>
<dbReference type="KEGG" id="pbd:PBOR_05040"/>
<dbReference type="Gene3D" id="1.20.1740.10">
    <property type="entry name" value="Amino acid/polyamine transporter I"/>
    <property type="match status" value="1"/>
</dbReference>
<protein>
    <submittedName>
        <fullName evidence="9">Spore gernimation protein</fullName>
    </submittedName>
</protein>
<dbReference type="AlphaFoldDB" id="A0A089LB66"/>
<feature type="transmembrane region" description="Helical" evidence="8">
    <location>
        <begin position="12"/>
        <end position="31"/>
    </location>
</feature>
<proteinExistence type="inferred from homology"/>
<keyword evidence="7 8" id="KW-0472">Membrane</keyword>
<gene>
    <name evidence="9" type="ORF">PBOR_05040</name>
</gene>
<evidence type="ECO:0000313" key="10">
    <source>
        <dbReference type="Proteomes" id="UP000029518"/>
    </source>
</evidence>
<dbReference type="HOGENOM" id="CLU_047547_0_2_9"/>
<dbReference type="GO" id="GO:0009847">
    <property type="term" value="P:spore germination"/>
    <property type="evidence" value="ECO:0007669"/>
    <property type="project" value="InterPro"/>
</dbReference>